<dbReference type="OrthoDB" id="9797456at2"/>
<dbReference type="PROSITE" id="PS51186">
    <property type="entry name" value="GNAT"/>
    <property type="match status" value="1"/>
</dbReference>
<reference evidence="2 3" key="1">
    <citation type="submission" date="2019-04" db="EMBL/GenBank/DDBJ databases">
        <title>Niastella caeni sp. nov., isolated from activated sludge.</title>
        <authorList>
            <person name="Sheng M."/>
        </authorList>
    </citation>
    <scope>NUCLEOTIDE SEQUENCE [LARGE SCALE GENOMIC DNA]</scope>
    <source>
        <strain evidence="2 3">HX-2-15</strain>
    </source>
</reference>
<dbReference type="Pfam" id="PF08445">
    <property type="entry name" value="FR47"/>
    <property type="match status" value="1"/>
</dbReference>
<evidence type="ECO:0000259" key="1">
    <source>
        <dbReference type="PROSITE" id="PS51186"/>
    </source>
</evidence>
<keyword evidence="2" id="KW-0808">Transferase</keyword>
<name>A0A4S8HT32_9BACT</name>
<dbReference type="AlphaFoldDB" id="A0A4S8HT32"/>
<dbReference type="RefSeq" id="WP_136578127.1">
    <property type="nucleotide sequence ID" value="NZ_STFF01000004.1"/>
</dbReference>
<organism evidence="2 3">
    <name type="scientific">Niastella caeni</name>
    <dbReference type="NCBI Taxonomy" id="2569763"/>
    <lineage>
        <taxon>Bacteria</taxon>
        <taxon>Pseudomonadati</taxon>
        <taxon>Bacteroidota</taxon>
        <taxon>Chitinophagia</taxon>
        <taxon>Chitinophagales</taxon>
        <taxon>Chitinophagaceae</taxon>
        <taxon>Niastella</taxon>
    </lineage>
</organism>
<evidence type="ECO:0000313" key="3">
    <source>
        <dbReference type="Proteomes" id="UP000306918"/>
    </source>
</evidence>
<dbReference type="GO" id="GO:0016747">
    <property type="term" value="F:acyltransferase activity, transferring groups other than amino-acyl groups"/>
    <property type="evidence" value="ECO:0007669"/>
    <property type="project" value="InterPro"/>
</dbReference>
<evidence type="ECO:0000313" key="2">
    <source>
        <dbReference type="EMBL" id="THU38171.1"/>
    </source>
</evidence>
<feature type="domain" description="N-acetyltransferase" evidence="1">
    <location>
        <begin position="103"/>
        <end position="232"/>
    </location>
</feature>
<sequence>MHNSDPYSKLDNPAWWALTGVQQQFAVGTAHVKRYKRGILPFAVYEPGYEESIQSLNEWFQPGETFFLIGVLPPLPAGYTVIKELPCVQMVLNKEVELPAAAIPITQLTASHSNDMFNLIDKVQPGYYEKETWQLGNYYGIWQHDQLVAIAGERMRIDNLTEISAICTDPAFTGRKYAQYLIAHLCNTNLQAGNIPFLHVLQTNERAIRLYEYLGFTTRRMISFWQMMYEKK</sequence>
<dbReference type="Gene3D" id="3.40.630.30">
    <property type="match status" value="1"/>
</dbReference>
<dbReference type="EMBL" id="STFF01000004">
    <property type="protein sequence ID" value="THU38171.1"/>
    <property type="molecule type" value="Genomic_DNA"/>
</dbReference>
<keyword evidence="3" id="KW-1185">Reference proteome</keyword>
<protein>
    <submittedName>
        <fullName evidence="2">GNAT family N-acetyltransferase</fullName>
    </submittedName>
</protein>
<dbReference type="Proteomes" id="UP000306918">
    <property type="component" value="Unassembled WGS sequence"/>
</dbReference>
<gene>
    <name evidence="2" type="ORF">FAM09_15945</name>
</gene>
<accession>A0A4S8HT32</accession>
<comment type="caution">
    <text evidence="2">The sequence shown here is derived from an EMBL/GenBank/DDBJ whole genome shotgun (WGS) entry which is preliminary data.</text>
</comment>
<dbReference type="SUPFAM" id="SSF55729">
    <property type="entry name" value="Acyl-CoA N-acyltransferases (Nat)"/>
    <property type="match status" value="1"/>
</dbReference>
<dbReference type="InterPro" id="IPR013653">
    <property type="entry name" value="GCN5-like_dom"/>
</dbReference>
<dbReference type="InterPro" id="IPR000182">
    <property type="entry name" value="GNAT_dom"/>
</dbReference>
<proteinExistence type="predicted"/>
<dbReference type="InterPro" id="IPR016181">
    <property type="entry name" value="Acyl_CoA_acyltransferase"/>
</dbReference>